<feature type="compositionally biased region" description="Low complexity" evidence="1">
    <location>
        <begin position="13"/>
        <end position="22"/>
    </location>
</feature>
<dbReference type="AlphaFoldDB" id="A0A7W7KCF2"/>
<keyword evidence="4" id="KW-1185">Reference proteome</keyword>
<dbReference type="GO" id="GO:0005737">
    <property type="term" value="C:cytoplasm"/>
    <property type="evidence" value="ECO:0007669"/>
    <property type="project" value="TreeGrafter"/>
</dbReference>
<dbReference type="PANTHER" id="PTHR42850:SF4">
    <property type="entry name" value="ZINC-DEPENDENT ENDOPOLYPHOSPHATASE"/>
    <property type="match status" value="1"/>
</dbReference>
<dbReference type="Proteomes" id="UP000555448">
    <property type="component" value="Unassembled WGS sequence"/>
</dbReference>
<organism evidence="3 4">
    <name type="scientific">Novosphingobium chloroacetimidivorans</name>
    <dbReference type="NCBI Taxonomy" id="1428314"/>
    <lineage>
        <taxon>Bacteria</taxon>
        <taxon>Pseudomonadati</taxon>
        <taxon>Pseudomonadota</taxon>
        <taxon>Alphaproteobacteria</taxon>
        <taxon>Sphingomonadales</taxon>
        <taxon>Sphingomonadaceae</taxon>
        <taxon>Novosphingobium</taxon>
    </lineage>
</organism>
<dbReference type="SUPFAM" id="SSF56300">
    <property type="entry name" value="Metallo-dependent phosphatases"/>
    <property type="match status" value="1"/>
</dbReference>
<dbReference type="InterPro" id="IPR004843">
    <property type="entry name" value="Calcineurin-like_PHP"/>
</dbReference>
<dbReference type="EMBL" id="JACHLR010000015">
    <property type="protein sequence ID" value="MBB4859876.1"/>
    <property type="molecule type" value="Genomic_DNA"/>
</dbReference>
<reference evidence="3 4" key="1">
    <citation type="submission" date="2020-08" db="EMBL/GenBank/DDBJ databases">
        <title>Functional genomics of gut bacteria from endangered species of beetles.</title>
        <authorList>
            <person name="Carlos-Shanley C."/>
        </authorList>
    </citation>
    <scope>NUCLEOTIDE SEQUENCE [LARGE SCALE GENOMIC DNA]</scope>
    <source>
        <strain evidence="3 4">S00245</strain>
    </source>
</reference>
<protein>
    <submittedName>
        <fullName evidence="3">Serine/threonine protein phosphatase 1</fullName>
        <ecNumber evidence="3">3.1.3.16</ecNumber>
    </submittedName>
</protein>
<feature type="domain" description="Calcineurin-like phosphoesterase" evidence="2">
    <location>
        <begin position="29"/>
        <end position="141"/>
    </location>
</feature>
<comment type="caution">
    <text evidence="3">The sequence shown here is derived from an EMBL/GenBank/DDBJ whole genome shotgun (WGS) entry which is preliminary data.</text>
</comment>
<feature type="region of interest" description="Disordered" evidence="1">
    <location>
        <begin position="1"/>
        <end position="22"/>
    </location>
</feature>
<keyword evidence="3" id="KW-0378">Hydrolase</keyword>
<name>A0A7W7KCF2_9SPHN</name>
<accession>A0A7W7KCF2</accession>
<evidence type="ECO:0000259" key="2">
    <source>
        <dbReference type="Pfam" id="PF00149"/>
    </source>
</evidence>
<evidence type="ECO:0000313" key="4">
    <source>
        <dbReference type="Proteomes" id="UP000555448"/>
    </source>
</evidence>
<dbReference type="Gene3D" id="3.60.21.10">
    <property type="match status" value="1"/>
</dbReference>
<dbReference type="GO" id="GO:0008803">
    <property type="term" value="F:bis(5'-nucleosyl)-tetraphosphatase (symmetrical) activity"/>
    <property type="evidence" value="ECO:0007669"/>
    <property type="project" value="TreeGrafter"/>
</dbReference>
<sequence length="270" mass="29807">MKSLLRKLTGRSAQPPRLTAPAATAPGTRVYAVGDIHGRLDLFEEMIRSIEADDASRKPARTSVVLLGDLIDRGPDSAGVVARARAWAKERAIKLIMGNHEEMFLDSFSKQGILRSFMRFGGRVTLLSYGVPPRVLAEADGEELQRIMADAVPQEDRDFIAGFEKMVRFGDYIFVHAGVRPDMPLERQTGQDCRWIREPFLSHDGDFGGMIVHGHTVTEQPELMHNRIGIDTGAFMSGKLTAIGLEGTERWLIQACEQESGKIASFAQAA</sequence>
<dbReference type="RefSeq" id="WP_184247615.1">
    <property type="nucleotide sequence ID" value="NZ_JACHLR010000015.1"/>
</dbReference>
<dbReference type="Pfam" id="PF00149">
    <property type="entry name" value="Metallophos"/>
    <property type="match status" value="1"/>
</dbReference>
<dbReference type="CDD" id="cd00144">
    <property type="entry name" value="MPP_PPP_family"/>
    <property type="match status" value="1"/>
</dbReference>
<evidence type="ECO:0000256" key="1">
    <source>
        <dbReference type="SAM" id="MobiDB-lite"/>
    </source>
</evidence>
<dbReference type="EC" id="3.1.3.16" evidence="3"/>
<dbReference type="InterPro" id="IPR029052">
    <property type="entry name" value="Metallo-depent_PP-like"/>
</dbReference>
<dbReference type="InterPro" id="IPR050126">
    <property type="entry name" value="Ap4A_hydrolase"/>
</dbReference>
<proteinExistence type="predicted"/>
<dbReference type="GO" id="GO:0110154">
    <property type="term" value="P:RNA decapping"/>
    <property type="evidence" value="ECO:0007669"/>
    <property type="project" value="TreeGrafter"/>
</dbReference>
<evidence type="ECO:0000313" key="3">
    <source>
        <dbReference type="EMBL" id="MBB4859876.1"/>
    </source>
</evidence>
<dbReference type="PANTHER" id="PTHR42850">
    <property type="entry name" value="METALLOPHOSPHOESTERASE"/>
    <property type="match status" value="1"/>
</dbReference>
<dbReference type="GO" id="GO:0004722">
    <property type="term" value="F:protein serine/threonine phosphatase activity"/>
    <property type="evidence" value="ECO:0007669"/>
    <property type="project" value="UniProtKB-EC"/>
</dbReference>
<gene>
    <name evidence="3" type="ORF">HNO88_003209</name>
</gene>